<name>A0A392Q4H7_9FABA</name>
<reference evidence="1 2" key="1">
    <citation type="journal article" date="2018" name="Front. Plant Sci.">
        <title>Red Clover (Trifolium pratense) and Zigzag Clover (T. medium) - A Picture of Genomic Similarities and Differences.</title>
        <authorList>
            <person name="Dluhosova J."/>
            <person name="Istvanek J."/>
            <person name="Nedelnik J."/>
            <person name="Repkova J."/>
        </authorList>
    </citation>
    <scope>NUCLEOTIDE SEQUENCE [LARGE SCALE GENOMIC DNA]</scope>
    <source>
        <strain evidence="2">cv. 10/8</strain>
        <tissue evidence="1">Leaf</tissue>
    </source>
</reference>
<dbReference type="AlphaFoldDB" id="A0A392Q4H7"/>
<evidence type="ECO:0000313" key="1">
    <source>
        <dbReference type="EMBL" id="MCI18739.1"/>
    </source>
</evidence>
<proteinExistence type="predicted"/>
<organism evidence="1 2">
    <name type="scientific">Trifolium medium</name>
    <dbReference type="NCBI Taxonomy" id="97028"/>
    <lineage>
        <taxon>Eukaryota</taxon>
        <taxon>Viridiplantae</taxon>
        <taxon>Streptophyta</taxon>
        <taxon>Embryophyta</taxon>
        <taxon>Tracheophyta</taxon>
        <taxon>Spermatophyta</taxon>
        <taxon>Magnoliopsida</taxon>
        <taxon>eudicotyledons</taxon>
        <taxon>Gunneridae</taxon>
        <taxon>Pentapetalae</taxon>
        <taxon>rosids</taxon>
        <taxon>fabids</taxon>
        <taxon>Fabales</taxon>
        <taxon>Fabaceae</taxon>
        <taxon>Papilionoideae</taxon>
        <taxon>50 kb inversion clade</taxon>
        <taxon>NPAAA clade</taxon>
        <taxon>Hologalegina</taxon>
        <taxon>IRL clade</taxon>
        <taxon>Trifolieae</taxon>
        <taxon>Trifolium</taxon>
    </lineage>
</organism>
<dbReference type="Proteomes" id="UP000265520">
    <property type="component" value="Unassembled WGS sequence"/>
</dbReference>
<dbReference type="EMBL" id="LXQA010111611">
    <property type="protein sequence ID" value="MCI18739.1"/>
    <property type="molecule type" value="Genomic_DNA"/>
</dbReference>
<feature type="non-terminal residue" evidence="1">
    <location>
        <position position="1"/>
    </location>
</feature>
<protein>
    <submittedName>
        <fullName evidence="1">Uncharacterized protein</fullName>
    </submittedName>
</protein>
<keyword evidence="2" id="KW-1185">Reference proteome</keyword>
<comment type="caution">
    <text evidence="1">The sequence shown here is derived from an EMBL/GenBank/DDBJ whole genome shotgun (WGS) entry which is preliminary data.</text>
</comment>
<sequence length="56" mass="6352">KSTTLDNEALMLAPCGGSFKFSPAFIRLGDDEPLCTLRTALMLDIRKRLRHKKRSM</sequence>
<evidence type="ECO:0000313" key="2">
    <source>
        <dbReference type="Proteomes" id="UP000265520"/>
    </source>
</evidence>
<accession>A0A392Q4H7</accession>